<dbReference type="RefSeq" id="WP_117395934.1">
    <property type="nucleotide sequence ID" value="NZ_CP021330.1"/>
</dbReference>
<dbReference type="InterPro" id="IPR050109">
    <property type="entry name" value="HTH-type_TetR-like_transc_reg"/>
</dbReference>
<dbReference type="AlphaFoldDB" id="A0A2R4MFY5"/>
<evidence type="ECO:0000313" key="5">
    <source>
        <dbReference type="Proteomes" id="UP000258927"/>
    </source>
</evidence>
<keyword evidence="2" id="KW-0238">DNA-binding</keyword>
<evidence type="ECO:0008006" key="6">
    <source>
        <dbReference type="Google" id="ProtNLM"/>
    </source>
</evidence>
<dbReference type="Gene3D" id="1.10.357.10">
    <property type="entry name" value="Tetracycline Repressor, domain 2"/>
    <property type="match status" value="1"/>
</dbReference>
<dbReference type="Proteomes" id="UP000258927">
    <property type="component" value="Chromosome"/>
</dbReference>
<dbReference type="PANTHER" id="PTHR30055:SF234">
    <property type="entry name" value="HTH-TYPE TRANSCRIPTIONAL REGULATOR BETI"/>
    <property type="match status" value="1"/>
</dbReference>
<evidence type="ECO:0000256" key="1">
    <source>
        <dbReference type="ARBA" id="ARBA00023015"/>
    </source>
</evidence>
<sequence>MTATSRGRPRRSQSKLSKTQIVETATCIARSEGLAACSFRRLAAELGVTAMAVSYHVSTRRELLLSMIDFAFTDLNKPLEAPSPKARLRELVLRYVKTGTQHAHLVQAALHDPTLMTSQLEPFTEQLRKETRALNAGDPHDVLLNLLVDYAHGHIIAVAAATDGDGPDLEVFQRSLDWVLSNLDG</sequence>
<organism evidence="4 5">
    <name type="scientific">Maritalea myrionectae</name>
    <dbReference type="NCBI Taxonomy" id="454601"/>
    <lineage>
        <taxon>Bacteria</taxon>
        <taxon>Pseudomonadati</taxon>
        <taxon>Pseudomonadota</taxon>
        <taxon>Alphaproteobacteria</taxon>
        <taxon>Hyphomicrobiales</taxon>
        <taxon>Devosiaceae</taxon>
        <taxon>Maritalea</taxon>
    </lineage>
</organism>
<keyword evidence="3" id="KW-0804">Transcription</keyword>
<evidence type="ECO:0000256" key="3">
    <source>
        <dbReference type="ARBA" id="ARBA00023163"/>
    </source>
</evidence>
<keyword evidence="1" id="KW-0805">Transcription regulation</keyword>
<proteinExistence type="predicted"/>
<evidence type="ECO:0000313" key="4">
    <source>
        <dbReference type="EMBL" id="AVX04804.1"/>
    </source>
</evidence>
<keyword evidence="5" id="KW-1185">Reference proteome</keyword>
<accession>A0A2R4MFY5</accession>
<dbReference type="GO" id="GO:0000976">
    <property type="term" value="F:transcription cis-regulatory region binding"/>
    <property type="evidence" value="ECO:0007669"/>
    <property type="project" value="TreeGrafter"/>
</dbReference>
<dbReference type="STRING" id="1122213.GCA_000423365_02610"/>
<name>A0A2R4MFY5_9HYPH</name>
<dbReference type="SUPFAM" id="SSF46689">
    <property type="entry name" value="Homeodomain-like"/>
    <property type="match status" value="1"/>
</dbReference>
<dbReference type="KEGG" id="mmyr:MXMO3_02291"/>
<dbReference type="EMBL" id="CP021330">
    <property type="protein sequence ID" value="AVX04804.1"/>
    <property type="molecule type" value="Genomic_DNA"/>
</dbReference>
<gene>
    <name evidence="4" type="ORF">MXMO3_02291</name>
</gene>
<dbReference type="GO" id="GO:0003700">
    <property type="term" value="F:DNA-binding transcription factor activity"/>
    <property type="evidence" value="ECO:0007669"/>
    <property type="project" value="TreeGrafter"/>
</dbReference>
<dbReference type="PANTHER" id="PTHR30055">
    <property type="entry name" value="HTH-TYPE TRANSCRIPTIONAL REGULATOR RUTR"/>
    <property type="match status" value="1"/>
</dbReference>
<protein>
    <recommendedName>
        <fullName evidence="6">HTH tetR-type domain-containing protein</fullName>
    </recommendedName>
</protein>
<reference evidence="4 5" key="1">
    <citation type="submission" date="2017-05" db="EMBL/GenBank/DDBJ databases">
        <title>Genome Analysis of Maritalea myrionectae HL2708#5.</title>
        <authorList>
            <consortium name="Cotde Inc.-PKNU"/>
            <person name="Jang D."/>
            <person name="Oh H.-M."/>
        </authorList>
    </citation>
    <scope>NUCLEOTIDE SEQUENCE [LARGE SCALE GENOMIC DNA]</scope>
    <source>
        <strain evidence="4 5">HL2708#5</strain>
    </source>
</reference>
<evidence type="ECO:0000256" key="2">
    <source>
        <dbReference type="ARBA" id="ARBA00023125"/>
    </source>
</evidence>
<dbReference type="InterPro" id="IPR009057">
    <property type="entry name" value="Homeodomain-like_sf"/>
</dbReference>